<dbReference type="Pfam" id="PF01416">
    <property type="entry name" value="PseudoU_synth_1"/>
    <property type="match status" value="2"/>
</dbReference>
<dbReference type="CDD" id="cd02570">
    <property type="entry name" value="PseudoU_synth_EcTruA"/>
    <property type="match status" value="1"/>
</dbReference>
<dbReference type="NCBIfam" id="TIGR00071">
    <property type="entry name" value="hisT_truA"/>
    <property type="match status" value="1"/>
</dbReference>
<comment type="caution">
    <text evidence="4">Lacks conserved residue(s) required for the propagation of feature annotation.</text>
</comment>
<dbReference type="GO" id="GO:0003723">
    <property type="term" value="F:RNA binding"/>
    <property type="evidence" value="ECO:0007669"/>
    <property type="project" value="InterPro"/>
</dbReference>
<evidence type="ECO:0000256" key="1">
    <source>
        <dbReference type="ARBA" id="ARBA00009375"/>
    </source>
</evidence>
<dbReference type="FunFam" id="3.30.70.580:FF:000001">
    <property type="entry name" value="tRNA pseudouridine synthase A"/>
    <property type="match status" value="1"/>
</dbReference>
<evidence type="ECO:0000256" key="3">
    <source>
        <dbReference type="ARBA" id="ARBA00023235"/>
    </source>
</evidence>
<feature type="domain" description="Pseudouridine synthase I TruA alpha/beta" evidence="8">
    <location>
        <begin position="155"/>
        <end position="268"/>
    </location>
</feature>
<dbReference type="PANTHER" id="PTHR11142">
    <property type="entry name" value="PSEUDOURIDYLATE SYNTHASE"/>
    <property type="match status" value="1"/>
</dbReference>
<dbReference type="HAMAP" id="MF_00171">
    <property type="entry name" value="TruA"/>
    <property type="match status" value="1"/>
</dbReference>
<dbReference type="PIRSF" id="PIRSF001430">
    <property type="entry name" value="tRNA_psdUrid_synth"/>
    <property type="match status" value="1"/>
</dbReference>
<comment type="function">
    <text evidence="4">Formation of pseudouridine at positions 38, 39 and 40 in the anticodon stem and loop of transfer RNAs.</text>
</comment>
<sequence length="290" mass="32461">MTLRLCTVCALVAYDGTDFYGFQSQADVPTVQDALEAALDRFCHREGRIVGAGRTDRGVHASGQVIRASVLWKHSLVDLERAWNAHLPSSIAVRCVREAPEGFHPRFDAVSRTYRYLVWWQQAPNGFPPPRRSPLTDRFALLETRSLDVAAMNQAASYLLGVHDFATFGQAPQEGESTERCVMAAFWRLEEPEMSLFDSHPGWRLVFTITANAFLRQMVRTIVGTLLAVGRGEIPAEAVKQMLDARDRSCAAPPAPPQGLILERVTYPSMLDRWVHAAIESKLLRNEKID</sequence>
<evidence type="ECO:0000256" key="5">
    <source>
        <dbReference type="PIRSR" id="PIRSR001430-1"/>
    </source>
</evidence>
<dbReference type="InterPro" id="IPR020103">
    <property type="entry name" value="PsdUridine_synth_cat_dom_sf"/>
</dbReference>
<proteinExistence type="inferred from homology"/>
<evidence type="ECO:0000256" key="6">
    <source>
        <dbReference type="PIRSR" id="PIRSR001430-2"/>
    </source>
</evidence>
<feature type="domain" description="Pseudouridine synthase I TruA alpha/beta" evidence="8">
    <location>
        <begin position="10"/>
        <end position="108"/>
    </location>
</feature>
<keyword evidence="3 4" id="KW-0413">Isomerase</keyword>
<dbReference type="SUPFAM" id="SSF55120">
    <property type="entry name" value="Pseudouridine synthase"/>
    <property type="match status" value="1"/>
</dbReference>
<keyword evidence="2 4" id="KW-0819">tRNA processing</keyword>
<evidence type="ECO:0000256" key="2">
    <source>
        <dbReference type="ARBA" id="ARBA00022694"/>
    </source>
</evidence>
<dbReference type="InterPro" id="IPR020095">
    <property type="entry name" value="PsdUridine_synth_TruA_C"/>
</dbReference>
<dbReference type="GO" id="GO:0031119">
    <property type="term" value="P:tRNA pseudouridine synthesis"/>
    <property type="evidence" value="ECO:0007669"/>
    <property type="project" value="UniProtKB-UniRule"/>
</dbReference>
<protein>
    <recommendedName>
        <fullName evidence="4">tRNA pseudouridine synthase A</fullName>
        <ecNumber evidence="4">5.4.99.12</ecNumber>
    </recommendedName>
    <alternativeName>
        <fullName evidence="4">tRNA pseudouridine(38-40) synthase</fullName>
    </alternativeName>
    <alternativeName>
        <fullName evidence="4">tRNA pseudouridylate synthase I</fullName>
    </alternativeName>
    <alternativeName>
        <fullName evidence="4">tRNA-uridine isomerase I</fullName>
    </alternativeName>
</protein>
<comment type="similarity">
    <text evidence="1 4 7">Belongs to the tRNA pseudouridine synthase TruA family.</text>
</comment>
<name>A0A7C1FEC2_9CHLR</name>
<dbReference type="EMBL" id="DSMG01000041">
    <property type="protein sequence ID" value="HDX30539.1"/>
    <property type="molecule type" value="Genomic_DNA"/>
</dbReference>
<evidence type="ECO:0000313" key="9">
    <source>
        <dbReference type="EMBL" id="HDX30539.1"/>
    </source>
</evidence>
<evidence type="ECO:0000256" key="7">
    <source>
        <dbReference type="RuleBase" id="RU003792"/>
    </source>
</evidence>
<dbReference type="AlphaFoldDB" id="A0A7C1FEC2"/>
<comment type="catalytic activity">
    <reaction evidence="4 7">
        <text>uridine(38/39/40) in tRNA = pseudouridine(38/39/40) in tRNA</text>
        <dbReference type="Rhea" id="RHEA:22376"/>
        <dbReference type="Rhea" id="RHEA-COMP:10085"/>
        <dbReference type="Rhea" id="RHEA-COMP:10087"/>
        <dbReference type="ChEBI" id="CHEBI:65314"/>
        <dbReference type="ChEBI" id="CHEBI:65315"/>
        <dbReference type="EC" id="5.4.99.12"/>
    </reaction>
</comment>
<reference evidence="9" key="1">
    <citation type="journal article" date="2020" name="mSystems">
        <title>Genome- and Community-Level Interaction Insights into Carbon Utilization and Element Cycling Functions of Hydrothermarchaeota in Hydrothermal Sediment.</title>
        <authorList>
            <person name="Zhou Z."/>
            <person name="Liu Y."/>
            <person name="Xu W."/>
            <person name="Pan J."/>
            <person name="Luo Z.H."/>
            <person name="Li M."/>
        </authorList>
    </citation>
    <scope>NUCLEOTIDE SEQUENCE [LARGE SCALE GENOMIC DNA]</scope>
    <source>
        <strain evidence="9">SpSt-289</strain>
    </source>
</reference>
<dbReference type="InterPro" id="IPR001406">
    <property type="entry name" value="PsdUridine_synth_TruA"/>
</dbReference>
<feature type="active site" description="Nucleophile" evidence="4 5">
    <location>
        <position position="56"/>
    </location>
</feature>
<evidence type="ECO:0000259" key="8">
    <source>
        <dbReference type="Pfam" id="PF01416"/>
    </source>
</evidence>
<comment type="caution">
    <text evidence="9">The sequence shown here is derived from an EMBL/GenBank/DDBJ whole genome shotgun (WGS) entry which is preliminary data.</text>
</comment>
<comment type="subunit">
    <text evidence="4">Homodimer.</text>
</comment>
<dbReference type="Gene3D" id="3.30.70.660">
    <property type="entry name" value="Pseudouridine synthase I, catalytic domain, C-terminal subdomain"/>
    <property type="match status" value="1"/>
</dbReference>
<accession>A0A7C1FEC2</accession>
<organism evidence="9">
    <name type="scientific">Caldilinea aerophila</name>
    <dbReference type="NCBI Taxonomy" id="133453"/>
    <lineage>
        <taxon>Bacteria</taxon>
        <taxon>Bacillati</taxon>
        <taxon>Chloroflexota</taxon>
        <taxon>Caldilineae</taxon>
        <taxon>Caldilineales</taxon>
        <taxon>Caldilineaceae</taxon>
        <taxon>Caldilinea</taxon>
    </lineage>
</organism>
<feature type="binding site" evidence="4 6">
    <location>
        <position position="114"/>
    </location>
    <ligand>
        <name>substrate</name>
    </ligand>
</feature>
<dbReference type="PANTHER" id="PTHR11142:SF0">
    <property type="entry name" value="TRNA PSEUDOURIDINE SYNTHASE-LIKE 1"/>
    <property type="match status" value="1"/>
</dbReference>
<dbReference type="EC" id="5.4.99.12" evidence="4"/>
<dbReference type="InterPro" id="IPR020094">
    <property type="entry name" value="TruA/RsuA/RluB/E/F_N"/>
</dbReference>
<gene>
    <name evidence="4 9" type="primary">truA</name>
    <name evidence="9" type="ORF">ENQ20_03485</name>
</gene>
<dbReference type="InterPro" id="IPR020097">
    <property type="entry name" value="PsdUridine_synth_TruA_a/b_dom"/>
</dbReference>
<dbReference type="Gene3D" id="3.30.70.580">
    <property type="entry name" value="Pseudouridine synthase I, catalytic domain, N-terminal subdomain"/>
    <property type="match status" value="1"/>
</dbReference>
<evidence type="ECO:0000256" key="4">
    <source>
        <dbReference type="HAMAP-Rule" id="MF_00171"/>
    </source>
</evidence>
<dbReference type="GO" id="GO:0160147">
    <property type="term" value="F:tRNA pseudouridine(38-40) synthase activity"/>
    <property type="evidence" value="ECO:0007669"/>
    <property type="project" value="UniProtKB-EC"/>
</dbReference>